<keyword evidence="2" id="KW-1185">Reference proteome</keyword>
<evidence type="ECO:0000313" key="2">
    <source>
        <dbReference type="Proteomes" id="UP000790377"/>
    </source>
</evidence>
<comment type="caution">
    <text evidence="1">The sequence shown here is derived from an EMBL/GenBank/DDBJ whole genome shotgun (WGS) entry which is preliminary data.</text>
</comment>
<reference evidence="1" key="1">
    <citation type="journal article" date="2021" name="New Phytol.">
        <title>Evolutionary innovations through gain and loss of genes in the ectomycorrhizal Boletales.</title>
        <authorList>
            <person name="Wu G."/>
            <person name="Miyauchi S."/>
            <person name="Morin E."/>
            <person name="Kuo A."/>
            <person name="Drula E."/>
            <person name="Varga T."/>
            <person name="Kohler A."/>
            <person name="Feng B."/>
            <person name="Cao Y."/>
            <person name="Lipzen A."/>
            <person name="Daum C."/>
            <person name="Hundley H."/>
            <person name="Pangilinan J."/>
            <person name="Johnson J."/>
            <person name="Barry K."/>
            <person name="LaButti K."/>
            <person name="Ng V."/>
            <person name="Ahrendt S."/>
            <person name="Min B."/>
            <person name="Choi I.G."/>
            <person name="Park H."/>
            <person name="Plett J.M."/>
            <person name="Magnuson J."/>
            <person name="Spatafora J.W."/>
            <person name="Nagy L.G."/>
            <person name="Henrissat B."/>
            <person name="Grigoriev I.V."/>
            <person name="Yang Z.L."/>
            <person name="Xu J."/>
            <person name="Martin F.M."/>
        </authorList>
    </citation>
    <scope>NUCLEOTIDE SEQUENCE</scope>
    <source>
        <strain evidence="1">ATCC 28755</strain>
    </source>
</reference>
<proteinExistence type="predicted"/>
<gene>
    <name evidence="1" type="ORF">BJ138DRAFT_1103860</name>
</gene>
<name>A0ACB8A4G6_9AGAM</name>
<dbReference type="EMBL" id="MU267854">
    <property type="protein sequence ID" value="KAH7907988.1"/>
    <property type="molecule type" value="Genomic_DNA"/>
</dbReference>
<dbReference type="Proteomes" id="UP000790377">
    <property type="component" value="Unassembled WGS sequence"/>
</dbReference>
<accession>A0ACB8A4G6</accession>
<sequence>MSGKNRSKKKGSLVSRLRKRKAEVSRRPSAFKKLRGYKDSREKIDEDLDDGDTPESMATGTLAPDKLLPSVVLTPNSRRRVGRAVAAQSEDELGSHVGDSSEDELPLAGLSQAMAVSVNTNADLDSPSDEEPHSDNVGESYSSVFNLDVEDVTSEVPQASSGSPAPIRKSMRTRKATEKMAAQVKGKKPLSTSVAFEDSVAESNVEPDVFPTYHQDITVTSRPAPDTDLSEIDDRDVMLKSTYRDLVPLRSVALVGSGSKAGGTIKLSGWPSTTKGEFNKQFVLGLVTFKSYAGYINMSRIDPALLTPKTISKGSYVSFLLGQGAQLATCVSVIVVEESFIGQPGTTPYNLPKKEITGYFLTQEFERFAGVAGAVFGEERFSTYSFNGAFKFGTYVDPNRTGASNHEGGMFSAKPSPSSASSPTPRAVLSYDSVVPLYDYRSERTFDPAIHLNPTMYGKLLPSHRDLPRHSLALVAYTTSKFGLRSGDIGLGCNIMWAALLATPPGSSLPEPPSVLEQSPTKAAIARKKASKKI</sequence>
<evidence type="ECO:0000313" key="1">
    <source>
        <dbReference type="EMBL" id="KAH7907988.1"/>
    </source>
</evidence>
<organism evidence="1 2">
    <name type="scientific">Hygrophoropsis aurantiaca</name>
    <dbReference type="NCBI Taxonomy" id="72124"/>
    <lineage>
        <taxon>Eukaryota</taxon>
        <taxon>Fungi</taxon>
        <taxon>Dikarya</taxon>
        <taxon>Basidiomycota</taxon>
        <taxon>Agaricomycotina</taxon>
        <taxon>Agaricomycetes</taxon>
        <taxon>Agaricomycetidae</taxon>
        <taxon>Boletales</taxon>
        <taxon>Coniophorineae</taxon>
        <taxon>Hygrophoropsidaceae</taxon>
        <taxon>Hygrophoropsis</taxon>
    </lineage>
</organism>
<protein>
    <submittedName>
        <fullName evidence="1">Uncharacterized protein</fullName>
    </submittedName>
</protein>